<dbReference type="Gene3D" id="3.40.50.2300">
    <property type="match status" value="1"/>
</dbReference>
<gene>
    <name evidence="3" type="ORF">DAETH_40840</name>
</gene>
<dbReference type="SUPFAM" id="SSF52172">
    <property type="entry name" value="CheY-like"/>
    <property type="match status" value="1"/>
</dbReference>
<evidence type="ECO:0000256" key="1">
    <source>
        <dbReference type="PROSITE-ProRule" id="PRU00169"/>
    </source>
</evidence>
<dbReference type="EMBL" id="AP026562">
    <property type="protein sequence ID" value="BDP44115.1"/>
    <property type="molecule type" value="Genomic_DNA"/>
</dbReference>
<reference evidence="3" key="1">
    <citation type="submission" date="2022-07" db="EMBL/GenBank/DDBJ databases">
        <title>Complete Genome Sequence of the Radioresistant Bacterium Deinococcus aetherius ST0316, Isolated from the Air Dust collected in Lower Stratosphere above Japan.</title>
        <authorList>
            <person name="Satoh K."/>
            <person name="Hagiwara K."/>
            <person name="Katsumata K."/>
            <person name="Kubo A."/>
            <person name="Yokobori S."/>
            <person name="Yamagishi A."/>
            <person name="Oono Y."/>
            <person name="Narumi I."/>
        </authorList>
    </citation>
    <scope>NUCLEOTIDE SEQUENCE</scope>
    <source>
        <strain evidence="3">ST0316</strain>
        <plasmid evidence="3">pDAETH-2</plasmid>
    </source>
</reference>
<dbReference type="PANTHER" id="PTHR44520">
    <property type="entry name" value="RESPONSE REGULATOR RCP1-RELATED"/>
    <property type="match status" value="1"/>
</dbReference>
<dbReference type="CDD" id="cd17557">
    <property type="entry name" value="REC_Rcp-like"/>
    <property type="match status" value="1"/>
</dbReference>
<dbReference type="PANTHER" id="PTHR44520:SF2">
    <property type="entry name" value="RESPONSE REGULATOR RCP1"/>
    <property type="match status" value="1"/>
</dbReference>
<protein>
    <submittedName>
        <fullName evidence="3">Response regulator</fullName>
    </submittedName>
</protein>
<keyword evidence="1" id="KW-0597">Phosphoprotein</keyword>
<keyword evidence="3" id="KW-0614">Plasmid</keyword>
<dbReference type="InterPro" id="IPR052893">
    <property type="entry name" value="TCS_response_regulator"/>
</dbReference>
<geneLocation type="plasmid" evidence="3 4">
    <name>pDAETH-2</name>
</geneLocation>
<dbReference type="Proteomes" id="UP001064971">
    <property type="component" value="Plasmid pDAETH-2"/>
</dbReference>
<accession>A0ABM8AJW8</accession>
<dbReference type="InterPro" id="IPR011006">
    <property type="entry name" value="CheY-like_superfamily"/>
</dbReference>
<evidence type="ECO:0000313" key="3">
    <source>
        <dbReference type="EMBL" id="BDP44115.1"/>
    </source>
</evidence>
<dbReference type="PROSITE" id="PS50110">
    <property type="entry name" value="RESPONSE_REGULATORY"/>
    <property type="match status" value="1"/>
</dbReference>
<sequence>MTRPLRLLLIDDSLVDRQLAEEVFAEYGGLCTVTTCASGAAALEHLGEARTTLPDVILLDINMPGMNGFEVLAALKAHPRLAQIPVVMLTTSSHESDVTRAYTLHASSYLVKSVNFRDFVTQIESFLEFWRTARLTTWPEMIAR</sequence>
<keyword evidence="4" id="KW-1185">Reference proteome</keyword>
<dbReference type="RefSeq" id="WP_264778473.1">
    <property type="nucleotide sequence ID" value="NZ_AP026562.1"/>
</dbReference>
<feature type="domain" description="Response regulatory" evidence="2">
    <location>
        <begin position="6"/>
        <end position="127"/>
    </location>
</feature>
<dbReference type="SMART" id="SM00448">
    <property type="entry name" value="REC"/>
    <property type="match status" value="1"/>
</dbReference>
<organism evidence="3 4">
    <name type="scientific">Deinococcus aetherius</name>
    <dbReference type="NCBI Taxonomy" id="200252"/>
    <lineage>
        <taxon>Bacteria</taxon>
        <taxon>Thermotogati</taxon>
        <taxon>Deinococcota</taxon>
        <taxon>Deinococci</taxon>
        <taxon>Deinococcales</taxon>
        <taxon>Deinococcaceae</taxon>
        <taxon>Deinococcus</taxon>
    </lineage>
</organism>
<name>A0ABM8AJW8_9DEIO</name>
<proteinExistence type="predicted"/>
<dbReference type="InterPro" id="IPR001789">
    <property type="entry name" value="Sig_transdc_resp-reg_receiver"/>
</dbReference>
<feature type="modified residue" description="4-aspartylphosphate" evidence="1">
    <location>
        <position position="60"/>
    </location>
</feature>
<dbReference type="Pfam" id="PF00072">
    <property type="entry name" value="Response_reg"/>
    <property type="match status" value="1"/>
</dbReference>
<evidence type="ECO:0000259" key="2">
    <source>
        <dbReference type="PROSITE" id="PS50110"/>
    </source>
</evidence>
<evidence type="ECO:0000313" key="4">
    <source>
        <dbReference type="Proteomes" id="UP001064971"/>
    </source>
</evidence>